<dbReference type="SUPFAM" id="SSF51294">
    <property type="entry name" value="Hedgehog/intein (Hint) domain"/>
    <property type="match status" value="1"/>
</dbReference>
<dbReference type="STRING" id="1508389.SAMN05444003_2890"/>
<proteinExistence type="predicted"/>
<dbReference type="InterPro" id="IPR036844">
    <property type="entry name" value="Hint_dom_sf"/>
</dbReference>
<dbReference type="AlphaFoldDB" id="A0A1M5SC29"/>
<protein>
    <submittedName>
        <fullName evidence="2">Hint domain-containing protein</fullName>
    </submittedName>
</protein>
<dbReference type="RefSeq" id="WP_072902268.1">
    <property type="nucleotide sequence ID" value="NZ_FQXB01000006.1"/>
</dbReference>
<dbReference type="Gene3D" id="2.170.16.10">
    <property type="entry name" value="Hedgehog/Intein (Hint) domain"/>
    <property type="match status" value="1"/>
</dbReference>
<dbReference type="InterPro" id="IPR028992">
    <property type="entry name" value="Hedgehog/Intein_dom"/>
</dbReference>
<accession>A0A1M5SC29</accession>
<dbReference type="Pfam" id="PF13403">
    <property type="entry name" value="Hint_2"/>
    <property type="match status" value="1"/>
</dbReference>
<evidence type="ECO:0000313" key="3">
    <source>
        <dbReference type="Proteomes" id="UP000184074"/>
    </source>
</evidence>
<dbReference type="EMBL" id="FQXB01000006">
    <property type="protein sequence ID" value="SHH36066.1"/>
    <property type="molecule type" value="Genomic_DNA"/>
</dbReference>
<gene>
    <name evidence="2" type="ORF">SAMN05444003_2890</name>
</gene>
<dbReference type="Proteomes" id="UP000184074">
    <property type="component" value="Unassembled WGS sequence"/>
</dbReference>
<reference evidence="2 3" key="1">
    <citation type="submission" date="2016-11" db="EMBL/GenBank/DDBJ databases">
        <authorList>
            <person name="Jaros S."/>
            <person name="Januszkiewicz K."/>
            <person name="Wedrychowicz H."/>
        </authorList>
    </citation>
    <scope>NUCLEOTIDE SEQUENCE [LARGE SCALE GENOMIC DNA]</scope>
    <source>
        <strain evidence="2 3">DSM 28715</strain>
    </source>
</reference>
<evidence type="ECO:0000259" key="1">
    <source>
        <dbReference type="Pfam" id="PF13403"/>
    </source>
</evidence>
<dbReference type="OrthoDB" id="6305173at2"/>
<feature type="domain" description="Hedgehog/Intein (Hint)" evidence="1">
    <location>
        <begin position="158"/>
        <end position="304"/>
    </location>
</feature>
<sequence>MDTRFRGTFVIPWSQTELDGQRSAPVMEISPGRVWSWTGEAVRVDGPENILPLAATDTEIDMRNRAALTVKRLLHSLGSASSRQTLVTLQEPLFGKCFVLTNGRKIWEVFVVSVGPGKKPLLMFHGNIPPRETDLWIVKHNLDEALLDEADETPQGVICFTPGTQIDTPNGPKDVSNLQVGDCVQTMDNGTAEILWLGSKSISGARLKAMPSFVPIRLRAGSLDKDVPDAGLLVSPDHRVVLRGARARDLFNSEEVLVAARDLVNDHSIIRDHSVNSVEYIHMMLPQHEIVFANGVATESFHPANAALTAMQEDELGFLKSSLPNADGQFSSYGGFARRLLKQSEAAILGAN</sequence>
<keyword evidence="3" id="KW-1185">Reference proteome</keyword>
<organism evidence="2 3">
    <name type="scientific">Cognatiyoonia sediminum</name>
    <dbReference type="NCBI Taxonomy" id="1508389"/>
    <lineage>
        <taxon>Bacteria</taxon>
        <taxon>Pseudomonadati</taxon>
        <taxon>Pseudomonadota</taxon>
        <taxon>Alphaproteobacteria</taxon>
        <taxon>Rhodobacterales</taxon>
        <taxon>Paracoccaceae</taxon>
        <taxon>Cognatiyoonia</taxon>
    </lineage>
</organism>
<name>A0A1M5SC29_9RHOB</name>
<evidence type="ECO:0000313" key="2">
    <source>
        <dbReference type="EMBL" id="SHH36066.1"/>
    </source>
</evidence>